<protein>
    <submittedName>
        <fullName evidence="1">Uncharacterized protein</fullName>
    </submittedName>
</protein>
<dbReference type="EMBL" id="FOQA01000008">
    <property type="protein sequence ID" value="SFI18680.1"/>
    <property type="molecule type" value="Genomic_DNA"/>
</dbReference>
<dbReference type="Proteomes" id="UP000199287">
    <property type="component" value="Unassembled WGS sequence"/>
</dbReference>
<gene>
    <name evidence="1" type="ORF">SAMN05192551_10814</name>
</gene>
<evidence type="ECO:0000313" key="1">
    <source>
        <dbReference type="EMBL" id="SFI18680.1"/>
    </source>
</evidence>
<accession>A0A1I3G5C0</accession>
<sequence length="66" mass="7672">MIDALKGKNRNNPSNNFLSLLKYLGDEFVDKKIIDPANTNNIIAEDLYKYEKRAIQEKARESRSQK</sequence>
<reference evidence="2" key="1">
    <citation type="submission" date="2016-10" db="EMBL/GenBank/DDBJ databases">
        <authorList>
            <person name="Varghese N."/>
            <person name="Submissions S."/>
        </authorList>
    </citation>
    <scope>NUCLEOTIDE SEQUENCE [LARGE SCALE GENOMIC DNA]</scope>
    <source>
        <strain evidence="2">Z-7934</strain>
    </source>
</reference>
<evidence type="ECO:0000313" key="2">
    <source>
        <dbReference type="Proteomes" id="UP000199287"/>
    </source>
</evidence>
<dbReference type="AlphaFoldDB" id="A0A1I3G5C0"/>
<dbReference type="STRING" id="69895.SAMN05192551_10814"/>
<organism evidence="1 2">
    <name type="scientific">Tindallia magadiensis</name>
    <dbReference type="NCBI Taxonomy" id="69895"/>
    <lineage>
        <taxon>Bacteria</taxon>
        <taxon>Bacillati</taxon>
        <taxon>Bacillota</taxon>
        <taxon>Clostridia</taxon>
        <taxon>Peptostreptococcales</taxon>
        <taxon>Tindalliaceae</taxon>
        <taxon>Tindallia</taxon>
    </lineage>
</organism>
<keyword evidence="2" id="KW-1185">Reference proteome</keyword>
<dbReference type="RefSeq" id="WP_093373007.1">
    <property type="nucleotide sequence ID" value="NZ_FOQA01000008.1"/>
</dbReference>
<name>A0A1I3G5C0_9FIRM</name>
<proteinExistence type="predicted"/>
<dbReference type="OrthoDB" id="1550485at2"/>